<dbReference type="Pfam" id="PF02559">
    <property type="entry name" value="CarD_TRCF_RID"/>
    <property type="match status" value="1"/>
</dbReference>
<dbReference type="InterPro" id="IPR041471">
    <property type="entry name" value="UvrB_inter"/>
</dbReference>
<dbReference type="PROSITE" id="PS51192">
    <property type="entry name" value="HELICASE_ATP_BIND_1"/>
    <property type="match status" value="1"/>
</dbReference>
<evidence type="ECO:0000256" key="2">
    <source>
        <dbReference type="ARBA" id="ARBA00022741"/>
    </source>
</evidence>
<gene>
    <name evidence="9" type="primary">mfd</name>
    <name evidence="10" type="ORF">X907_1633</name>
</gene>
<keyword evidence="4 9" id="KW-0378">Hydrolase</keyword>
<dbReference type="Pfam" id="PF03461">
    <property type="entry name" value="TRCF"/>
    <property type="match status" value="1"/>
</dbReference>
<dbReference type="InterPro" id="IPR011545">
    <property type="entry name" value="DEAD/DEAH_box_helicase_dom"/>
</dbReference>
<dbReference type="InterPro" id="IPR005118">
    <property type="entry name" value="TRCF_C"/>
</dbReference>
<accession>A0A3T0E9P3</accession>
<dbReference type="GO" id="GO:0006355">
    <property type="term" value="P:regulation of DNA-templated transcription"/>
    <property type="evidence" value="ECO:0007669"/>
    <property type="project" value="UniProtKB-UniRule"/>
</dbReference>
<dbReference type="InterPro" id="IPR014001">
    <property type="entry name" value="Helicase_ATP-bd"/>
</dbReference>
<keyword evidence="7 9" id="KW-0238">DNA-binding</keyword>
<dbReference type="Pfam" id="PF17757">
    <property type="entry name" value="UvrB_inter"/>
    <property type="match status" value="1"/>
</dbReference>
<dbReference type="GO" id="GO:0005524">
    <property type="term" value="F:ATP binding"/>
    <property type="evidence" value="ECO:0007669"/>
    <property type="project" value="UniProtKB-UniRule"/>
</dbReference>
<dbReference type="Gene3D" id="2.40.10.170">
    <property type="match status" value="1"/>
</dbReference>
<keyword evidence="1 9" id="KW-0963">Cytoplasm</keyword>
<dbReference type="PANTHER" id="PTHR47964">
    <property type="entry name" value="ATP-DEPENDENT DNA HELICASE HOMOLOG RECG, CHLOROPLASTIC"/>
    <property type="match status" value="1"/>
</dbReference>
<keyword evidence="3 9" id="KW-0227">DNA damage</keyword>
<dbReference type="SUPFAM" id="SSF143517">
    <property type="entry name" value="TRCF domain-like"/>
    <property type="match status" value="1"/>
</dbReference>
<dbReference type="EC" id="3.6.4.-" evidence="9"/>
<dbReference type="SMART" id="SM00487">
    <property type="entry name" value="DEXDc"/>
    <property type="match status" value="1"/>
</dbReference>
<dbReference type="Proteomes" id="UP000286954">
    <property type="component" value="Chromosome"/>
</dbReference>
<dbReference type="GO" id="GO:0003684">
    <property type="term" value="F:damaged DNA binding"/>
    <property type="evidence" value="ECO:0007669"/>
    <property type="project" value="InterPro"/>
</dbReference>
<evidence type="ECO:0000313" key="11">
    <source>
        <dbReference type="Proteomes" id="UP000286954"/>
    </source>
</evidence>
<dbReference type="Gene3D" id="3.90.1150.50">
    <property type="entry name" value="Transcription-repair-coupling factor, D7 domain"/>
    <property type="match status" value="1"/>
</dbReference>
<comment type="similarity">
    <text evidence="9">In the C-terminal section; belongs to the helicase family. RecG subfamily.</text>
</comment>
<dbReference type="Gene3D" id="3.30.2060.10">
    <property type="entry name" value="Penicillin-binding protein 1b domain"/>
    <property type="match status" value="1"/>
</dbReference>
<dbReference type="GO" id="GO:0000716">
    <property type="term" value="P:transcription-coupled nucleotide-excision repair, DNA damage recognition"/>
    <property type="evidence" value="ECO:0007669"/>
    <property type="project" value="UniProtKB-UniRule"/>
</dbReference>
<evidence type="ECO:0000256" key="3">
    <source>
        <dbReference type="ARBA" id="ARBA00022763"/>
    </source>
</evidence>
<keyword evidence="6 9" id="KW-0067">ATP-binding</keyword>
<dbReference type="GO" id="GO:0005737">
    <property type="term" value="C:cytoplasm"/>
    <property type="evidence" value="ECO:0007669"/>
    <property type="project" value="UniProtKB-SubCell"/>
</dbReference>
<evidence type="ECO:0000256" key="9">
    <source>
        <dbReference type="HAMAP-Rule" id="MF_00969"/>
    </source>
</evidence>
<evidence type="ECO:0000313" key="10">
    <source>
        <dbReference type="EMBL" id="AZU04165.1"/>
    </source>
</evidence>
<comment type="subcellular location">
    <subcellularLocation>
        <location evidence="9">Cytoplasm</location>
    </subcellularLocation>
</comment>
<dbReference type="InterPro" id="IPR003711">
    <property type="entry name" value="CarD-like/TRCF_RID"/>
</dbReference>
<dbReference type="InterPro" id="IPR001650">
    <property type="entry name" value="Helicase_C-like"/>
</dbReference>
<dbReference type="InterPro" id="IPR027417">
    <property type="entry name" value="P-loop_NTPase"/>
</dbReference>
<dbReference type="SUPFAM" id="SSF141259">
    <property type="entry name" value="CarD-like"/>
    <property type="match status" value="1"/>
</dbReference>
<protein>
    <recommendedName>
        <fullName evidence="9">Transcription-repair-coupling factor</fullName>
        <shortName evidence="9">TRCF</shortName>
        <ecNumber evidence="9">3.6.4.-</ecNumber>
    </recommendedName>
</protein>
<dbReference type="Pfam" id="PF00271">
    <property type="entry name" value="Helicase_C"/>
    <property type="match status" value="1"/>
</dbReference>
<dbReference type="InterPro" id="IPR037235">
    <property type="entry name" value="TRCF-like_C_D7"/>
</dbReference>
<dbReference type="HAMAP" id="MF_00969">
    <property type="entry name" value="TRCF"/>
    <property type="match status" value="1"/>
</dbReference>
<dbReference type="InterPro" id="IPR047112">
    <property type="entry name" value="RecG/Mfd"/>
</dbReference>
<comment type="function">
    <text evidence="9">Couples transcription and DNA repair by recognizing RNA polymerase (RNAP) stalled at DNA lesions. Mediates ATP-dependent release of RNAP and its truncated transcript from the DNA, and recruitment of nucleotide excision repair machinery to the damaged site.</text>
</comment>
<dbReference type="EMBL" id="CP018911">
    <property type="protein sequence ID" value="AZU04165.1"/>
    <property type="molecule type" value="Genomic_DNA"/>
</dbReference>
<name>A0A3T0E9P3_9PROT</name>
<dbReference type="SUPFAM" id="SSF52540">
    <property type="entry name" value="P-loop containing nucleoside triphosphate hydrolases"/>
    <property type="match status" value="4"/>
</dbReference>
<dbReference type="RefSeq" id="WP_127566891.1">
    <property type="nucleotide sequence ID" value="NZ_BMFB01000003.1"/>
</dbReference>
<dbReference type="PROSITE" id="PS51194">
    <property type="entry name" value="HELICASE_CTER"/>
    <property type="match status" value="1"/>
</dbReference>
<keyword evidence="5" id="KW-0347">Helicase</keyword>
<proteinExistence type="inferred from homology"/>
<keyword evidence="2 9" id="KW-0547">Nucleotide-binding</keyword>
<dbReference type="InterPro" id="IPR004576">
    <property type="entry name" value="Mfd"/>
</dbReference>
<keyword evidence="8 9" id="KW-0234">DNA repair</keyword>
<evidence type="ECO:0000256" key="1">
    <source>
        <dbReference type="ARBA" id="ARBA00022490"/>
    </source>
</evidence>
<reference evidence="10 11" key="1">
    <citation type="submission" date="2016-12" db="EMBL/GenBank/DDBJ databases">
        <title>The genome of dimorphic prosthecate Glycocaulis alkaliphilus 6b-8t, isolated from crude oil dictates its adaptability in petroleum environments.</title>
        <authorList>
            <person name="Wu X.-L."/>
            <person name="Geng S."/>
        </authorList>
    </citation>
    <scope>NUCLEOTIDE SEQUENCE [LARGE SCALE GENOMIC DNA]</scope>
    <source>
        <strain evidence="10 11">6B-8</strain>
    </source>
</reference>
<evidence type="ECO:0000256" key="4">
    <source>
        <dbReference type="ARBA" id="ARBA00022801"/>
    </source>
</evidence>
<dbReference type="PANTHER" id="PTHR47964:SF1">
    <property type="entry name" value="ATP-DEPENDENT DNA HELICASE HOMOLOG RECG, CHLOROPLASTIC"/>
    <property type="match status" value="1"/>
</dbReference>
<sequence length="1165" mass="127227">MTDLNRIAAAPESLTISGVPEGYDALVFCDAARVRGGINLFIASDEARALAFAEGCAFFCPDIACLRLPAWDCQPYDRISPSPRTAARRAGALHRLANWDAKRDGTLIVIATVNGVLQRVAPRSVMQTAGISAKQGGMVEVERLTAYFAANGYTRTATVSERGDFAVRGGVIDVFPASAEEPVRLDFFGDTLESVRAFDVESQRTTRQLKGVEFTPVSEVLIDEAAISRFRSGFLKRFGGAVSGDPVYDSVSAGARPQGAEHWLPLFHERMETVFDYLGDTGITALDPLSSDAVAERLEQITDYYQARQDAAQASTGKGAFSAPVYRALEPEALYLTGDEWEAMLSARATRRFTALHEPGEHVVTLPGRIGRSFAAERQAGHNVFDAARQHIVQLRQSGKRVMVAGWTEGASDRLASVLGEHGLAPIAIARDWNAVQGLPKSAIARVVLPLEQGFETDTLAVVAEQDILGDRLARRVRKRKNADFITEAGSLSAGDLVVHSDHGLGRYLGLKTLTVQDAPHDCLELEYAGAAKLFLPVENIELLSRYGNDSETAQLDKLGGVAWQARKAKAKKRLRDMADELIRIAAERNAREGTVIEPPAGIYDEFAARFPFAETDDQLSAIEDVFEDLARGRPMDRLICGDVGFGKTEVALRAAFITAMSGKQVAVVAPTTLLARQHFNTFSERFKGWPVKVRQLSRLVGAKEAAETRKELEEGRCEIVVGTHALLAKTITFSDLGLLVIDEEQHFGVKHKERLKELRTDVHVLTLTATPIPRTLQLAMSGIRDLSIIATPPVDRLAVRTYVAPFDPVTAREALLREKYRGGQSFFVVPRISDLEDTAEFLREAVPEVSFEIAHGQMAATALEDIMTAFYEGRFDVLLSTTIVESGIDVPTANTLVVHRADRFGLAQLYQLRGRVGRSKARAYAYLTTPAREKITEGAEKRLKVLQSLDSLGAGFTLASHDLDLRGGGNLLGEEQSGHIRDVGVELYQAMLEEAVASLKTDGPALDEGDWSPQINTGAAVLIPDYYVPDLDVRMGLYRRLSKLDTKQEREAFAAELIDRFGSLPDEVESLLQVVAIKALCKRAGIAKLDAGPKGAVATFRDHAFADPMALIELMNKRPADYKLRPDNSMVLRGDFPDVNERLKGVQRLIAPIADAASRGKAAA</sequence>
<dbReference type="SMART" id="SM00490">
    <property type="entry name" value="HELICc"/>
    <property type="match status" value="1"/>
</dbReference>
<evidence type="ECO:0000256" key="8">
    <source>
        <dbReference type="ARBA" id="ARBA00023204"/>
    </source>
</evidence>
<comment type="similarity">
    <text evidence="9">In the N-terminal section; belongs to the UvrB family.</text>
</comment>
<dbReference type="KEGG" id="gak:X907_1633"/>
<dbReference type="OrthoDB" id="9804325at2"/>
<evidence type="ECO:0000256" key="5">
    <source>
        <dbReference type="ARBA" id="ARBA00022806"/>
    </source>
</evidence>
<dbReference type="SMART" id="SM00982">
    <property type="entry name" value="TRCF"/>
    <property type="match status" value="1"/>
</dbReference>
<keyword evidence="11" id="KW-1185">Reference proteome</keyword>
<evidence type="ECO:0000256" key="7">
    <source>
        <dbReference type="ARBA" id="ARBA00023125"/>
    </source>
</evidence>
<dbReference type="GO" id="GO:0003678">
    <property type="term" value="F:DNA helicase activity"/>
    <property type="evidence" value="ECO:0007669"/>
    <property type="project" value="TreeGrafter"/>
</dbReference>
<dbReference type="InterPro" id="IPR036101">
    <property type="entry name" value="CarD-like/TRCF_RID_sf"/>
</dbReference>
<dbReference type="Pfam" id="PF00270">
    <property type="entry name" value="DEAD"/>
    <property type="match status" value="1"/>
</dbReference>
<dbReference type="Gene3D" id="3.40.50.11180">
    <property type="match status" value="1"/>
</dbReference>
<dbReference type="GO" id="GO:0016787">
    <property type="term" value="F:hydrolase activity"/>
    <property type="evidence" value="ECO:0007669"/>
    <property type="project" value="UniProtKB-KW"/>
</dbReference>
<dbReference type="CDD" id="cd17991">
    <property type="entry name" value="DEXHc_TRCF"/>
    <property type="match status" value="1"/>
</dbReference>
<dbReference type="NCBIfam" id="TIGR00580">
    <property type="entry name" value="mfd"/>
    <property type="match status" value="1"/>
</dbReference>
<dbReference type="SMART" id="SM01058">
    <property type="entry name" value="CarD_TRCF"/>
    <property type="match status" value="1"/>
</dbReference>
<evidence type="ECO:0000256" key="6">
    <source>
        <dbReference type="ARBA" id="ARBA00022840"/>
    </source>
</evidence>
<dbReference type="Gene3D" id="3.40.50.300">
    <property type="entry name" value="P-loop containing nucleotide triphosphate hydrolases"/>
    <property type="match status" value="2"/>
</dbReference>
<dbReference type="AlphaFoldDB" id="A0A3T0E9P3"/>
<organism evidence="10 11">
    <name type="scientific">Glycocaulis alkaliphilus</name>
    <dbReference type="NCBI Taxonomy" id="1434191"/>
    <lineage>
        <taxon>Bacteria</taxon>
        <taxon>Pseudomonadati</taxon>
        <taxon>Pseudomonadota</taxon>
        <taxon>Alphaproteobacteria</taxon>
        <taxon>Maricaulales</taxon>
        <taxon>Maricaulaceae</taxon>
        <taxon>Glycocaulis</taxon>
    </lineage>
</organism>